<evidence type="ECO:0000313" key="1">
    <source>
        <dbReference type="EMBL" id="GMR44036.1"/>
    </source>
</evidence>
<sequence length="80" mass="8989">SGLWIRSILFDFVVSELESRALLVVLLIVILSGEIETTSADEVHSARHQRRFVMSFEMPNISIRSRGGISCTIHTEESSQ</sequence>
<protein>
    <submittedName>
        <fullName evidence="1">Uncharacterized protein</fullName>
    </submittedName>
</protein>
<dbReference type="AlphaFoldDB" id="A0AAN4ZRZ0"/>
<comment type="caution">
    <text evidence="1">The sequence shown here is derived from an EMBL/GenBank/DDBJ whole genome shotgun (WGS) entry which is preliminary data.</text>
</comment>
<keyword evidence="2" id="KW-1185">Reference proteome</keyword>
<accession>A0AAN4ZRZ0</accession>
<dbReference type="Proteomes" id="UP001328107">
    <property type="component" value="Unassembled WGS sequence"/>
</dbReference>
<organism evidence="1 2">
    <name type="scientific">Pristionchus mayeri</name>
    <dbReference type="NCBI Taxonomy" id="1317129"/>
    <lineage>
        <taxon>Eukaryota</taxon>
        <taxon>Metazoa</taxon>
        <taxon>Ecdysozoa</taxon>
        <taxon>Nematoda</taxon>
        <taxon>Chromadorea</taxon>
        <taxon>Rhabditida</taxon>
        <taxon>Rhabditina</taxon>
        <taxon>Diplogasteromorpha</taxon>
        <taxon>Diplogasteroidea</taxon>
        <taxon>Neodiplogasteridae</taxon>
        <taxon>Pristionchus</taxon>
    </lineage>
</organism>
<dbReference type="EMBL" id="BTRK01000003">
    <property type="protein sequence ID" value="GMR44036.1"/>
    <property type="molecule type" value="Genomic_DNA"/>
</dbReference>
<proteinExistence type="predicted"/>
<name>A0AAN4ZRZ0_9BILA</name>
<feature type="non-terminal residue" evidence="1">
    <location>
        <position position="1"/>
    </location>
</feature>
<feature type="non-terminal residue" evidence="1">
    <location>
        <position position="80"/>
    </location>
</feature>
<evidence type="ECO:0000313" key="2">
    <source>
        <dbReference type="Proteomes" id="UP001328107"/>
    </source>
</evidence>
<reference evidence="2" key="1">
    <citation type="submission" date="2022-10" db="EMBL/GenBank/DDBJ databases">
        <title>Genome assembly of Pristionchus species.</title>
        <authorList>
            <person name="Yoshida K."/>
            <person name="Sommer R.J."/>
        </authorList>
    </citation>
    <scope>NUCLEOTIDE SEQUENCE [LARGE SCALE GENOMIC DNA]</scope>
    <source>
        <strain evidence="2">RS5460</strain>
    </source>
</reference>
<gene>
    <name evidence="1" type="ORF">PMAYCL1PPCAC_14232</name>
</gene>